<comment type="miscellaneous">
    <text evidence="14">HIV-1 lineages are divided in three main groups, M (for Major), O (for Outlier), and N (for New, or Non-M, Non-O). The vast majority of strains found worldwide belong to the group M. Group O seems to be endemic to and largely confined to Cameroon and neighboring countries in West Central Africa, where these viruses represent a small minority of HIV-1 strains. The group N is represented by a limited number of isolates from Cameroonian persons. The group M is further subdivided in 9 clades or subtypes (A to D, F to H, J and K).</text>
</comment>
<evidence type="ECO:0000256" key="13">
    <source>
        <dbReference type="ARBA" id="ARBA00031215"/>
    </source>
</evidence>
<dbReference type="EMBL" id="MN736705">
    <property type="protein sequence ID" value="QHW03379.1"/>
    <property type="molecule type" value="Genomic_RNA"/>
</dbReference>
<dbReference type="GO" id="GO:0039587">
    <property type="term" value="P:symbiont-mediated-mediated suppression of host tetherin activity"/>
    <property type="evidence" value="ECO:0007669"/>
    <property type="project" value="UniProtKB-UniRule"/>
</dbReference>
<evidence type="ECO:0000256" key="10">
    <source>
        <dbReference type="ARBA" id="ARBA00023136"/>
    </source>
</evidence>
<evidence type="ECO:0000256" key="6">
    <source>
        <dbReference type="ARBA" id="ARBA00022692"/>
    </source>
</evidence>
<dbReference type="GO" id="GO:0039502">
    <property type="term" value="P:symbiont-mediated suppression of host type I interferon-mediated signaling pathway"/>
    <property type="evidence" value="ECO:0007669"/>
    <property type="project" value="UniProtKB-UniRule"/>
</dbReference>
<evidence type="ECO:0000256" key="14">
    <source>
        <dbReference type="HAMAP-Rule" id="MF_04082"/>
    </source>
</evidence>
<dbReference type="GO" id="GO:0032801">
    <property type="term" value="P:receptor catabolic process"/>
    <property type="evidence" value="ECO:0007669"/>
    <property type="project" value="UniProtKB-UniRule"/>
</dbReference>
<keyword evidence="11 14" id="KW-0407">Ion channel</keyword>
<dbReference type="Pfam" id="PF00558">
    <property type="entry name" value="Vpu"/>
    <property type="match status" value="1"/>
</dbReference>
<evidence type="ECO:0000256" key="11">
    <source>
        <dbReference type="ARBA" id="ARBA00023303"/>
    </source>
</evidence>
<evidence type="ECO:0000256" key="8">
    <source>
        <dbReference type="ARBA" id="ARBA00022870"/>
    </source>
</evidence>
<keyword evidence="6 14" id="KW-0812">Transmembrane</keyword>
<comment type="PTM">
    <text evidence="14">Phosphorylated by host CK2. This phosphorylation is necessary for interaction with human BTRC and degradation of CD4.</text>
</comment>
<dbReference type="InterPro" id="IPR009032">
    <property type="entry name" value="Vpu_cyt_dom_sf"/>
</dbReference>
<dbReference type="HAMAP" id="MF_04082">
    <property type="entry name" value="HIV_VPU"/>
    <property type="match status" value="1"/>
</dbReference>
<dbReference type="Gene3D" id="1.10.195.10">
    <property type="entry name" value="HIV-1 VPU cytoplasmic domain"/>
    <property type="match status" value="1"/>
</dbReference>
<evidence type="ECO:0000256" key="9">
    <source>
        <dbReference type="ARBA" id="ARBA00023065"/>
    </source>
</evidence>
<keyword evidence="14" id="KW-1084">Inhibition of host tetherin by virus</keyword>
<keyword evidence="14" id="KW-1114">Inhibition of host interferon signaling pathway by virus</keyword>
<feature type="topological domain" description="Extracellular" evidence="14">
    <location>
        <begin position="1"/>
        <end position="6"/>
    </location>
</feature>
<comment type="function">
    <text evidence="15">Enhances virion budding by targeting host CD4 and Tetherin/BST2 to proteasome degradation. Degradation of CD4 prevents any unwanted premature interactions between viral Env and its host receptor CD4 in the endoplasmic reticulum. Degradation of antiretroviral protein Tetherin/BST2 is important for virion budding, as BST2 tethers new viral particles to the host cell membrane. Mechanistically, Vpu bridges either CD4 or BST2 to BTRC, a substrate recognition subunit of the Skp1/Cullin/F-box protein E3 ubiquitin ligase, induces their ubiquitination and subsequent proteasomal degradation. The alteration of the E3 ligase specificity by Vpu seems to promote the degradation of host IKBKB, leading to NF-kappa-B down-regulation and subsequent apoptosis. Acts as a viroporin that forms an oligomeric ion channel in membranes. Modulates the host DNA repair mechanisms to promote degradation of nuclear viral cDNA in cells that are already productively infected in order to suppress immune sensing and proviral hyper-integration (superinfection). Manipulates PML-NBs and modulates SUMOylation of host BLM protein thereby enhancing its DNA-end processing activity toward viral unintegrated linear DNA. Also inhibits RAD52-mediated homologous repair of viral cDNA, preventing the generation of dead-end circular forms of single copies of the long terminal repeat and permitting sustained nucleolytic attack.</text>
</comment>
<keyword evidence="7 14" id="KW-0053">Apoptosis</keyword>
<evidence type="ECO:0000256" key="5">
    <source>
        <dbReference type="ARBA" id="ARBA00022581"/>
    </source>
</evidence>
<dbReference type="GO" id="GO:0042609">
    <property type="term" value="F:CD4 receptor binding"/>
    <property type="evidence" value="ECO:0007669"/>
    <property type="project" value="UniProtKB-UniRule"/>
</dbReference>
<organism evidence="16">
    <name type="scientific">Human immunodeficiency virus type 1</name>
    <name type="common">HIV-1</name>
    <dbReference type="NCBI Taxonomy" id="11676"/>
    <lineage>
        <taxon>Viruses</taxon>
        <taxon>Riboviria</taxon>
        <taxon>Pararnavirae</taxon>
        <taxon>Artverviricota</taxon>
        <taxon>Revtraviricetes</taxon>
        <taxon>Ortervirales</taxon>
        <taxon>Retroviridae</taxon>
        <taxon>Orthoretrovirinae</taxon>
        <taxon>Lentivirus</taxon>
        <taxon>Lentivirus humimdef1</taxon>
    </lineage>
</organism>
<dbReference type="SUPFAM" id="SSF57647">
    <property type="entry name" value="HIV-1 VPU cytoplasmic domain"/>
    <property type="match status" value="1"/>
</dbReference>
<feature type="transmembrane region" description="Helical" evidence="15">
    <location>
        <begin position="6"/>
        <end position="28"/>
    </location>
</feature>
<comment type="function">
    <text evidence="14">Enhances virion budding, by targeting human CD4 and Tetherin/BST2 to proteasome degradation. Degradation of CD4 prevents any unwanted premature interactions between viral Env and its host receptor CD4 in the endoplasmic reticulum. Degradation of antiretroviral protein Tetherin/BST2 is important for virion budding, as BST2 tethers new viral particles to the host cell membrane. Mechanistically, Vpu bridges either CD4 or BST2 to BTRC, a substrate recognition subunit of the Skp1/Cullin/F-box protein E3 ubiquitin ligase, induces their ubiquitination and subsequent proteasomal degradation. The alteration of the E3 ligase specificity by Vpu seems to promote the degradation of host IKBKB, leading to NF-kappa-B down-regulation and subsequent apoptosis. Acts as a viroporin that forms an oligomeric ion channel in membranes. Modulates the host DNA repair mechanisms to promote degradation of nuclear viral cDNA in cells that are already productively infected in order to suppress immune sensing and proviral hyper-integration (superinfection). Manipulates PML-NBs and modulates SUMOylation of host BLM protein thereby enhancing its DNA-end processing activity toward viral unintegrated linear DNA. Also inhibits RAD52-mediated homologous repair of viral cDNA, preventing the generation of dead-end circular forms of single copies of the long terminal repeat and permitting sustained nucleolytic attack.</text>
</comment>
<accession>A0A6C0N178</accession>
<dbReference type="GO" id="GO:0016020">
    <property type="term" value="C:membrane"/>
    <property type="evidence" value="ECO:0007669"/>
    <property type="project" value="UniProtKB-UniRule"/>
</dbReference>
<keyword evidence="10 14" id="KW-0472">Membrane</keyword>
<evidence type="ECO:0000256" key="7">
    <source>
        <dbReference type="ARBA" id="ARBA00022703"/>
    </source>
</evidence>
<evidence type="ECO:0000256" key="12">
    <source>
        <dbReference type="ARBA" id="ARBA00030659"/>
    </source>
</evidence>
<evidence type="ECO:0000256" key="15">
    <source>
        <dbReference type="RuleBase" id="RU364058"/>
    </source>
</evidence>
<reference evidence="16" key="1">
    <citation type="journal article" date="2020" name="Viruses">
        <title>HIV-1 Unique Recombinant Forms Identified in Slovenia and Their Characterization by Near Full-Length Genome Sequencing.</title>
        <authorList>
            <person name="Lunar M.M."/>
            <person name="Mlakar J."/>
            <person name="Zorec T.M."/>
            <person name="Poljak M."/>
        </authorList>
    </citation>
    <scope>NUCLEOTIDE SEQUENCE</scope>
    <source>
        <strain evidence="16">Sample54_SI503</strain>
    </source>
</reference>
<comment type="caution">
    <text evidence="14">Lacks conserved residue(s) required for the propagation of feature annotation.</text>
</comment>
<comment type="domain">
    <text evidence="14">The N-terminus and transmembrane domains are required for self-oligomerization and proper virion budding, whereas the cytoplasmic domain is required for CD4 degradation. The cytoplasmic domain is composed of 2 amphipathic alpha helix that form a U-shape.</text>
</comment>
<dbReference type="GO" id="GO:0033644">
    <property type="term" value="C:host cell membrane"/>
    <property type="evidence" value="ECO:0007669"/>
    <property type="project" value="UniProtKB-SubCell"/>
</dbReference>
<evidence type="ECO:0000256" key="2">
    <source>
        <dbReference type="ARBA" id="ARBA00018094"/>
    </source>
</evidence>
<dbReference type="GO" id="GO:0052170">
    <property type="term" value="P:symbiont-mediated suppression of host innate immune response"/>
    <property type="evidence" value="ECO:0007669"/>
    <property type="project" value="UniProtKB-KW"/>
</dbReference>
<name>A0A6C0N178_HV1</name>
<keyword evidence="14" id="KW-0899">Viral immunoevasion</keyword>
<keyword evidence="8 14" id="KW-1043">Host membrane</keyword>
<comment type="subcellular location">
    <subcellularLocation>
        <location evidence="1 14 15">Host membrane</location>
        <topology evidence="1 14 15">Single-pass type I membrane protein</topology>
    </subcellularLocation>
</comment>
<comment type="similarity">
    <text evidence="14 15">Belongs to the HIV-1 VPU protein family.</text>
</comment>
<keyword evidence="14" id="KW-0922">Interferon antiviral system evasion</keyword>
<comment type="subunit">
    <text evidence="14">Homopentamer. Interacts with host CD4 and BRTC; these interactions induce proteasomal degradation of CD4. Interacts with host BST2; this interaction leads to the degradation of host BST2. Interacts with host FBXW11. Interacts with host AP1M1; this interaction plays a role in the mistrafficking and subsequent degradation of host BST2. Interacts with host RANBP2; this interaction allows Vpu to down-regulate host BLM sumoylation.</text>
</comment>
<evidence type="ECO:0000256" key="3">
    <source>
        <dbReference type="ARBA" id="ARBA00022448"/>
    </source>
</evidence>
<keyword evidence="14" id="KW-1090">Inhibition of host innate immune response by virus</keyword>
<keyword evidence="3 14" id="KW-0813">Transport</keyword>
<sequence length="80" mass="9133">MQALQIFTIIGLVIAALAAITVWTIVFVEYRKIRKQKKINKLLDRILERAEDSGNESNGDTEELYTLTGVDYDLFVNDNL</sequence>
<keyword evidence="4 14" id="KW-0597">Phosphoprotein</keyword>
<dbReference type="InterPro" id="IPR008187">
    <property type="entry name" value="Vpu"/>
</dbReference>
<feature type="topological domain" description="Cytoplasmic" evidence="14">
    <location>
        <begin position="28"/>
        <end position="80"/>
    </location>
</feature>
<keyword evidence="9 14" id="KW-0406">Ion transport</keyword>
<evidence type="ECO:0000256" key="1">
    <source>
        <dbReference type="ARBA" id="ARBA00004313"/>
    </source>
</evidence>
<comment type="activity regulation">
    <text evidence="14">Ion channel activity is inhibited by hexamethylene amiloride in vitro.</text>
</comment>
<organismHost>
    <name type="scientific">Homo sapiens</name>
    <name type="common">Human</name>
    <dbReference type="NCBI Taxonomy" id="9606"/>
</organismHost>
<dbReference type="GO" id="GO:0005261">
    <property type="term" value="F:monoatomic cation channel activity"/>
    <property type="evidence" value="ECO:0007669"/>
    <property type="project" value="UniProtKB-UniRule"/>
</dbReference>
<evidence type="ECO:0000313" key="16">
    <source>
        <dbReference type="EMBL" id="QHW03379.1"/>
    </source>
</evidence>
<evidence type="ECO:0000256" key="4">
    <source>
        <dbReference type="ARBA" id="ARBA00022553"/>
    </source>
</evidence>
<protein>
    <recommendedName>
        <fullName evidence="2 14">Protein Vpu</fullName>
    </recommendedName>
    <alternativeName>
        <fullName evidence="13 14">U ORF protein</fullName>
    </alternativeName>
    <alternativeName>
        <fullName evidence="12 14">Viral protein U</fullName>
    </alternativeName>
</protein>
<keyword evidence="14 15" id="KW-1133">Transmembrane helix</keyword>
<proteinExistence type="inferred from homology"/>
<dbReference type="GO" id="GO:0019076">
    <property type="term" value="P:viral release from host cell"/>
    <property type="evidence" value="ECO:0007669"/>
    <property type="project" value="UniProtKB-UniRule"/>
</dbReference>
<keyword evidence="5 14" id="KW-0945">Host-virus interaction</keyword>
<gene>
    <name evidence="14 15 16" type="primary">vpu</name>
</gene>